<name>A0ABW5MVS7_9FLAO</name>
<proteinExistence type="predicted"/>
<evidence type="ECO:0000313" key="2">
    <source>
        <dbReference type="Proteomes" id="UP001597526"/>
    </source>
</evidence>
<sequence>MEEIYSEEQQICKITKARPATVQFLLGFSKSMHVVDYKNTQFETILN</sequence>
<accession>A0ABW5MVS7</accession>
<protein>
    <submittedName>
        <fullName evidence="1">Uncharacterized protein</fullName>
    </submittedName>
</protein>
<keyword evidence="2" id="KW-1185">Reference proteome</keyword>
<dbReference type="EMBL" id="JBHULB010000011">
    <property type="protein sequence ID" value="MFD2587204.1"/>
    <property type="molecule type" value="Genomic_DNA"/>
</dbReference>
<dbReference type="RefSeq" id="WP_377766763.1">
    <property type="nucleotide sequence ID" value="NZ_JBHULB010000011.1"/>
</dbReference>
<organism evidence="1 2">
    <name type="scientific">Croceitalea marina</name>
    <dbReference type="NCBI Taxonomy" id="1775166"/>
    <lineage>
        <taxon>Bacteria</taxon>
        <taxon>Pseudomonadati</taxon>
        <taxon>Bacteroidota</taxon>
        <taxon>Flavobacteriia</taxon>
        <taxon>Flavobacteriales</taxon>
        <taxon>Flavobacteriaceae</taxon>
        <taxon>Croceitalea</taxon>
    </lineage>
</organism>
<comment type="caution">
    <text evidence="1">The sequence shown here is derived from an EMBL/GenBank/DDBJ whole genome shotgun (WGS) entry which is preliminary data.</text>
</comment>
<gene>
    <name evidence="1" type="ORF">ACFSQJ_09700</name>
</gene>
<evidence type="ECO:0000313" key="1">
    <source>
        <dbReference type="EMBL" id="MFD2587204.1"/>
    </source>
</evidence>
<reference evidence="2" key="1">
    <citation type="journal article" date="2019" name="Int. J. Syst. Evol. Microbiol.">
        <title>The Global Catalogue of Microorganisms (GCM) 10K type strain sequencing project: providing services to taxonomists for standard genome sequencing and annotation.</title>
        <authorList>
            <consortium name="The Broad Institute Genomics Platform"/>
            <consortium name="The Broad Institute Genome Sequencing Center for Infectious Disease"/>
            <person name="Wu L."/>
            <person name="Ma J."/>
        </authorList>
    </citation>
    <scope>NUCLEOTIDE SEQUENCE [LARGE SCALE GENOMIC DNA]</scope>
    <source>
        <strain evidence="2">KCTC 52368</strain>
    </source>
</reference>
<dbReference type="Proteomes" id="UP001597526">
    <property type="component" value="Unassembled WGS sequence"/>
</dbReference>